<evidence type="ECO:0000313" key="13">
    <source>
        <dbReference type="Proteomes" id="UP000308271"/>
    </source>
</evidence>
<feature type="transmembrane region" description="Helical" evidence="11">
    <location>
        <begin position="71"/>
        <end position="89"/>
    </location>
</feature>
<proteinExistence type="inferred from homology"/>
<evidence type="ECO:0000256" key="7">
    <source>
        <dbReference type="ARBA" id="ARBA00022984"/>
    </source>
</evidence>
<dbReference type="PROSITE" id="PS00428">
    <property type="entry name" value="FTSW_RODA_SPOVE"/>
    <property type="match status" value="1"/>
</dbReference>
<dbReference type="GO" id="GO:0071555">
    <property type="term" value="P:cell wall organization"/>
    <property type="evidence" value="ECO:0007669"/>
    <property type="project" value="UniProtKB-KW"/>
</dbReference>
<dbReference type="GO" id="GO:0005886">
    <property type="term" value="C:plasma membrane"/>
    <property type="evidence" value="ECO:0007669"/>
    <property type="project" value="UniProtKB-SubCell"/>
</dbReference>
<dbReference type="UniPathway" id="UPA00219"/>
<feature type="transmembrane region" description="Helical" evidence="11">
    <location>
        <begin position="219"/>
        <end position="238"/>
    </location>
</feature>
<dbReference type="PANTHER" id="PTHR30474:SF1">
    <property type="entry name" value="PEPTIDOGLYCAN GLYCOSYLTRANSFERASE MRDB"/>
    <property type="match status" value="1"/>
</dbReference>
<keyword evidence="7 11" id="KW-0573">Peptidoglycan synthesis</keyword>
<evidence type="ECO:0000256" key="1">
    <source>
        <dbReference type="ARBA" id="ARBA00004141"/>
    </source>
</evidence>
<dbReference type="GO" id="GO:0015648">
    <property type="term" value="F:lipid-linked peptidoglycan transporter activity"/>
    <property type="evidence" value="ECO:0007669"/>
    <property type="project" value="TreeGrafter"/>
</dbReference>
<keyword evidence="5 11" id="KW-0812">Transmembrane</keyword>
<protein>
    <recommendedName>
        <fullName evidence="11">Peptidoglycan glycosyltransferase RodA</fullName>
        <shortName evidence="11">PGT</shortName>
        <ecNumber evidence="11">2.4.99.28</ecNumber>
    </recommendedName>
    <alternativeName>
        <fullName evidence="11">Cell elongation protein RodA</fullName>
    </alternativeName>
    <alternativeName>
        <fullName evidence="11">Cell wall polymerase</fullName>
    </alternativeName>
    <alternativeName>
        <fullName evidence="11">Peptidoglycan polymerase</fullName>
        <shortName evidence="11">PG polymerase</shortName>
    </alternativeName>
</protein>
<evidence type="ECO:0000256" key="11">
    <source>
        <dbReference type="HAMAP-Rule" id="MF_02079"/>
    </source>
</evidence>
<evidence type="ECO:0000256" key="9">
    <source>
        <dbReference type="ARBA" id="ARBA00023136"/>
    </source>
</evidence>
<dbReference type="InterPro" id="IPR011923">
    <property type="entry name" value="RodA/MrdB"/>
</dbReference>
<feature type="transmembrane region" description="Helical" evidence="11">
    <location>
        <begin position="347"/>
        <end position="374"/>
    </location>
</feature>
<comment type="pathway">
    <text evidence="11">Cell wall biogenesis; peptidoglycan biosynthesis.</text>
</comment>
<keyword evidence="6 11" id="KW-0133">Cell shape</keyword>
<dbReference type="InterPro" id="IPR001182">
    <property type="entry name" value="FtsW/RodA"/>
</dbReference>
<evidence type="ECO:0000256" key="4">
    <source>
        <dbReference type="ARBA" id="ARBA00022679"/>
    </source>
</evidence>
<keyword evidence="13" id="KW-1185">Reference proteome</keyword>
<keyword evidence="2 11" id="KW-1003">Cell membrane</keyword>
<comment type="subcellular location">
    <subcellularLocation>
        <location evidence="11">Cell membrane</location>
        <topology evidence="11">Multi-pass membrane protein</topology>
    </subcellularLocation>
    <subcellularLocation>
        <location evidence="1">Membrane</location>
        <topology evidence="1">Multi-pass membrane protein</topology>
    </subcellularLocation>
</comment>
<dbReference type="GO" id="GO:0009252">
    <property type="term" value="P:peptidoglycan biosynthetic process"/>
    <property type="evidence" value="ECO:0007669"/>
    <property type="project" value="UniProtKB-UniRule"/>
</dbReference>
<evidence type="ECO:0000256" key="10">
    <source>
        <dbReference type="ARBA" id="ARBA00023316"/>
    </source>
</evidence>
<comment type="caution">
    <text evidence="12">The sequence shown here is derived from an EMBL/GenBank/DDBJ whole genome shotgun (WGS) entry which is preliminary data.</text>
</comment>
<keyword evidence="4 11" id="KW-0808">Transferase</keyword>
<dbReference type="HAMAP" id="MF_02079">
    <property type="entry name" value="PGT_RodA"/>
    <property type="match status" value="1"/>
</dbReference>
<comment type="function">
    <text evidence="11">Peptidoglycan polymerase that is essential for cell wall elongation.</text>
</comment>
<name>A0A5C4S6J4_CHLTI</name>
<dbReference type="GO" id="GO:0032153">
    <property type="term" value="C:cell division site"/>
    <property type="evidence" value="ECO:0007669"/>
    <property type="project" value="TreeGrafter"/>
</dbReference>
<dbReference type="EMBL" id="VDCH01000009">
    <property type="protein sequence ID" value="TNJ39143.1"/>
    <property type="molecule type" value="Genomic_DNA"/>
</dbReference>
<dbReference type="EC" id="2.4.99.28" evidence="11"/>
<dbReference type="OrthoDB" id="9768187at2"/>
<feature type="transmembrane region" description="Helical" evidence="11">
    <location>
        <begin position="160"/>
        <end position="182"/>
    </location>
</feature>
<evidence type="ECO:0000256" key="2">
    <source>
        <dbReference type="ARBA" id="ARBA00022475"/>
    </source>
</evidence>
<dbReference type="InterPro" id="IPR018365">
    <property type="entry name" value="Cell_cycle_FtsW-rel_CS"/>
</dbReference>
<comment type="similarity">
    <text evidence="11">Belongs to the SEDS family. MrdB/RodA subfamily.</text>
</comment>
<keyword evidence="3 11" id="KW-0328">Glycosyltransferase</keyword>
<evidence type="ECO:0000256" key="8">
    <source>
        <dbReference type="ARBA" id="ARBA00022989"/>
    </source>
</evidence>
<comment type="catalytic activity">
    <reaction evidence="11">
        <text>[GlcNAc-(1-&gt;4)-Mur2Ac(oyl-L-Ala-gamma-D-Glu-L-Lys-D-Ala-D-Ala)](n)-di-trans,octa-cis-undecaprenyl diphosphate + beta-D-GlcNAc-(1-&gt;4)-Mur2Ac(oyl-L-Ala-gamma-D-Glu-L-Lys-D-Ala-D-Ala)-di-trans,octa-cis-undecaprenyl diphosphate = [GlcNAc-(1-&gt;4)-Mur2Ac(oyl-L-Ala-gamma-D-Glu-L-Lys-D-Ala-D-Ala)](n+1)-di-trans,octa-cis-undecaprenyl diphosphate + di-trans,octa-cis-undecaprenyl diphosphate + H(+)</text>
        <dbReference type="Rhea" id="RHEA:23708"/>
        <dbReference type="Rhea" id="RHEA-COMP:9602"/>
        <dbReference type="Rhea" id="RHEA-COMP:9603"/>
        <dbReference type="ChEBI" id="CHEBI:15378"/>
        <dbReference type="ChEBI" id="CHEBI:58405"/>
        <dbReference type="ChEBI" id="CHEBI:60033"/>
        <dbReference type="ChEBI" id="CHEBI:78435"/>
        <dbReference type="EC" id="2.4.99.28"/>
    </reaction>
</comment>
<evidence type="ECO:0000313" key="12">
    <source>
        <dbReference type="EMBL" id="TNJ39143.1"/>
    </source>
</evidence>
<feature type="transmembrane region" description="Helical" evidence="11">
    <location>
        <begin position="188"/>
        <end position="212"/>
    </location>
</feature>
<gene>
    <name evidence="11 12" type="primary">rodA</name>
    <name evidence="12" type="ORF">FGF66_06095</name>
</gene>
<accession>A0A5C4S6J4</accession>
<organism evidence="12 13">
    <name type="scientific">Chlorobaculum thiosulfatiphilum</name>
    <name type="common">Chlorobium limicola f.sp. thiosulfatophilum</name>
    <dbReference type="NCBI Taxonomy" id="115852"/>
    <lineage>
        <taxon>Bacteria</taxon>
        <taxon>Pseudomonadati</taxon>
        <taxon>Chlorobiota</taxon>
        <taxon>Chlorobiia</taxon>
        <taxon>Chlorobiales</taxon>
        <taxon>Chlorobiaceae</taxon>
        <taxon>Chlorobaculum</taxon>
    </lineage>
</organism>
<dbReference type="NCBIfam" id="TIGR02210">
    <property type="entry name" value="rodA_shape"/>
    <property type="match status" value="1"/>
</dbReference>
<evidence type="ECO:0000256" key="5">
    <source>
        <dbReference type="ARBA" id="ARBA00022692"/>
    </source>
</evidence>
<dbReference type="GO" id="GO:0008955">
    <property type="term" value="F:peptidoglycan glycosyltransferase activity"/>
    <property type="evidence" value="ECO:0007669"/>
    <property type="project" value="UniProtKB-UniRule"/>
</dbReference>
<dbReference type="PANTHER" id="PTHR30474">
    <property type="entry name" value="CELL CYCLE PROTEIN"/>
    <property type="match status" value="1"/>
</dbReference>
<keyword evidence="10 11" id="KW-0961">Cell wall biogenesis/degradation</keyword>
<keyword evidence="8 11" id="KW-1133">Transmembrane helix</keyword>
<sequence>MMEKYNKSDLLWLLVPTAGLIVMGLLAVYSATNGSTESVSLFYKQLSWAVTGAVAASIIYFMDYRLIKDNAYIMYAAGIILLIAVLVFGKKVAGATSWVRFGMFSFQPSELTKMFTIIAMARFLSDDQTDIGNMMDLGKALALALVPAGLIMLQPDMGTTLTCLSFIVPMIVLAGFDLYYIMLAVVPVALMLSGFFNFTILAIIAVVSLVMFVLLRKKFYFHQLLVTGAGFLSGLLTWKFTASILKPHQIKRIQIFLDPTSDPQGAGYNALQARIAIASGGIFGKGFLQGTQTQLRYIPAQWTDFIFCVVAEELGFWGSTLLLLLFLALVLRLIWMVGAIKNRFVELLLAGYVSLLLTHVVINIGMTIGVMPVIGVPLPFISYGGSSLVANMMMVGLAMNFSKNRRHIGY</sequence>
<dbReference type="NCBIfam" id="NF037961">
    <property type="entry name" value="RodA_shape"/>
    <property type="match status" value="1"/>
</dbReference>
<dbReference type="Proteomes" id="UP000308271">
    <property type="component" value="Unassembled WGS sequence"/>
</dbReference>
<feature type="transmembrane region" description="Helical" evidence="11">
    <location>
        <begin position="314"/>
        <end position="335"/>
    </location>
</feature>
<dbReference type="GO" id="GO:0008360">
    <property type="term" value="P:regulation of cell shape"/>
    <property type="evidence" value="ECO:0007669"/>
    <property type="project" value="UniProtKB-KW"/>
</dbReference>
<dbReference type="GO" id="GO:0051301">
    <property type="term" value="P:cell division"/>
    <property type="evidence" value="ECO:0007669"/>
    <property type="project" value="InterPro"/>
</dbReference>
<dbReference type="AlphaFoldDB" id="A0A5C4S6J4"/>
<evidence type="ECO:0000256" key="6">
    <source>
        <dbReference type="ARBA" id="ARBA00022960"/>
    </source>
</evidence>
<feature type="transmembrane region" description="Helical" evidence="11">
    <location>
        <begin position="46"/>
        <end position="64"/>
    </location>
</feature>
<reference evidence="12 13" key="1">
    <citation type="submission" date="2019-05" db="EMBL/GenBank/DDBJ databases">
        <title>Draft Whole-Genome sequence of the green sulfur bacterium Chlorobaculum thiosulfatiphilum DSM 249.</title>
        <authorList>
            <person name="Meyer T.E."/>
            <person name="Kyndt J.A."/>
        </authorList>
    </citation>
    <scope>NUCLEOTIDE SEQUENCE [LARGE SCALE GENOMIC DNA]</scope>
    <source>
        <strain evidence="12 13">DSM 249</strain>
    </source>
</reference>
<keyword evidence="9 11" id="KW-0472">Membrane</keyword>
<dbReference type="Pfam" id="PF01098">
    <property type="entry name" value="FTSW_RODA_SPOVE"/>
    <property type="match status" value="1"/>
</dbReference>
<feature type="transmembrane region" description="Helical" evidence="11">
    <location>
        <begin position="380"/>
        <end position="401"/>
    </location>
</feature>
<evidence type="ECO:0000256" key="3">
    <source>
        <dbReference type="ARBA" id="ARBA00022676"/>
    </source>
</evidence>